<reference evidence="1" key="1">
    <citation type="submission" date="2014-11" db="EMBL/GenBank/DDBJ databases">
        <authorList>
            <person name="Amaro Gonzalez C."/>
        </authorList>
    </citation>
    <scope>NUCLEOTIDE SEQUENCE</scope>
</reference>
<evidence type="ECO:0000313" key="1">
    <source>
        <dbReference type="EMBL" id="JAH24213.1"/>
    </source>
</evidence>
<organism evidence="1">
    <name type="scientific">Anguilla anguilla</name>
    <name type="common">European freshwater eel</name>
    <name type="synonym">Muraena anguilla</name>
    <dbReference type="NCBI Taxonomy" id="7936"/>
    <lineage>
        <taxon>Eukaryota</taxon>
        <taxon>Metazoa</taxon>
        <taxon>Chordata</taxon>
        <taxon>Craniata</taxon>
        <taxon>Vertebrata</taxon>
        <taxon>Euteleostomi</taxon>
        <taxon>Actinopterygii</taxon>
        <taxon>Neopterygii</taxon>
        <taxon>Teleostei</taxon>
        <taxon>Anguilliformes</taxon>
        <taxon>Anguillidae</taxon>
        <taxon>Anguilla</taxon>
    </lineage>
</organism>
<dbReference type="AlphaFoldDB" id="A0A0E9R787"/>
<proteinExistence type="predicted"/>
<reference evidence="1" key="2">
    <citation type="journal article" date="2015" name="Fish Shellfish Immunol.">
        <title>Early steps in the European eel (Anguilla anguilla)-Vibrio vulnificus interaction in the gills: Role of the RtxA13 toxin.</title>
        <authorList>
            <person name="Callol A."/>
            <person name="Pajuelo D."/>
            <person name="Ebbesson L."/>
            <person name="Teles M."/>
            <person name="MacKenzie S."/>
            <person name="Amaro C."/>
        </authorList>
    </citation>
    <scope>NUCLEOTIDE SEQUENCE</scope>
</reference>
<sequence>MIAETFHNIVLAKKMMLTRITHTAYV</sequence>
<dbReference type="EMBL" id="GBXM01084364">
    <property type="protein sequence ID" value="JAH24213.1"/>
    <property type="molecule type" value="Transcribed_RNA"/>
</dbReference>
<accession>A0A0E9R787</accession>
<protein>
    <submittedName>
        <fullName evidence="1">Uncharacterized protein</fullName>
    </submittedName>
</protein>
<name>A0A0E9R787_ANGAN</name>